<evidence type="ECO:0000313" key="4">
    <source>
        <dbReference type="Proteomes" id="UP000182142"/>
    </source>
</evidence>
<evidence type="ECO:0000313" key="3">
    <source>
        <dbReference type="Proteomes" id="UP000182128"/>
    </source>
</evidence>
<dbReference type="EMBL" id="CWHR02000003">
    <property type="protein sequence ID" value="SBO22219.1"/>
    <property type="molecule type" value="Genomic_DNA"/>
</dbReference>
<proteinExistence type="predicted"/>
<dbReference type="Proteomes" id="UP000182142">
    <property type="component" value="Unassembled WGS sequence"/>
</dbReference>
<reference evidence="2" key="1">
    <citation type="submission" date="2016-05" db="EMBL/GenBank/DDBJ databases">
        <authorList>
            <person name="Lavstsen T."/>
            <person name="Jespersen J.S."/>
        </authorList>
    </citation>
    <scope>NUCLEOTIDE SEQUENCE [LARGE SCALE GENOMIC DNA]</scope>
</reference>
<reference evidence="3 4" key="2">
    <citation type="submission" date="2016-05" db="EMBL/GenBank/DDBJ databases">
        <authorList>
            <person name="Sharaf H."/>
        </authorList>
    </citation>
    <scope>NUCLEOTIDE SEQUENCE [LARGE SCALE GENOMIC DNA]</scope>
    <source>
        <strain evidence="3 4">H</strain>
    </source>
</reference>
<organism evidence="2 4">
    <name type="scientific">Plasmodium knowlesi (strain H)</name>
    <dbReference type="NCBI Taxonomy" id="5851"/>
    <lineage>
        <taxon>Eukaryota</taxon>
        <taxon>Sar</taxon>
        <taxon>Alveolata</taxon>
        <taxon>Apicomplexa</taxon>
        <taxon>Aconoidasida</taxon>
        <taxon>Haemosporida</taxon>
        <taxon>Plasmodiidae</taxon>
        <taxon>Plasmodium</taxon>
        <taxon>Plasmodium (Plasmodium)</taxon>
    </lineage>
</organism>
<dbReference type="EMBL" id="CWHQ02000004">
    <property type="protein sequence ID" value="SBO21855.1"/>
    <property type="molecule type" value="Genomic_DNA"/>
</dbReference>
<sequence>MAPFSFTKLSILAFVLYIWEYSTYVR</sequence>
<evidence type="ECO:0000313" key="2">
    <source>
        <dbReference type="EMBL" id="SBO22219.1"/>
    </source>
</evidence>
<name>A0A193QSF0_PLAKH</name>
<gene>
    <name evidence="1" type="ORF">PKNA1_C2_1032800</name>
    <name evidence="2" type="ORF">PKNA1_H1_1032800</name>
</gene>
<protein>
    <submittedName>
        <fullName evidence="2">Uncharacterized protein</fullName>
    </submittedName>
</protein>
<dbReference type="AlphaFoldDB" id="A0A193QSF0"/>
<accession>A0A193QSF0</accession>
<dbReference type="Proteomes" id="UP000182128">
    <property type="component" value="Unassembled WGS sequence"/>
</dbReference>
<evidence type="ECO:0000313" key="1">
    <source>
        <dbReference type="EMBL" id="SBO21855.1"/>
    </source>
</evidence>